<feature type="compositionally biased region" description="Basic and acidic residues" evidence="2">
    <location>
        <begin position="514"/>
        <end position="530"/>
    </location>
</feature>
<sequence>MFIYNGKLDWDALVQNECITVVFPAGFALQDPVCAYWQWTKDSDGNDKTNSNQFGAITSVTKTADEYKVGISFGAYFCDGVFAPDMNSITVTMRNTSTGATSATRTLQGRFSDECRVPTTQIFTGKLNWLSYATNEMFTLVVPGGVANGAPVGLYYQWTVNGAGNYKVNHSITTNFRSITPTQRATTGKFDDGYYTFFVSVLSDGSSAKIHMSNSVGESTMFDAWPADFRQTHIKRGLIVRFGTGTDNGIFLARSMLTKYLGFDNADVAMLYFNSEPPNAPGVISDGQAAPTATRFKAEFTALIAGAKTGDVRFLYVDTEGTTYPDENGSGATGGNGEGWTMAEDDAGLRKEIVSVDWLAKAVKENLAPGVNLTILTSSCIRGGVLDAQTATLGVLLAGCHETQFNVKALRMNDGKVDPWMYAIFAAIKSQAVTRQRGVPSYTVLFNEAKKFIQSQLAAGTLGSPYEGPSPDELKPDASNQDPQLSFYSGYLDPNEERFLFPFVAPHAGQAEGDSVRFPKDEYPTHVDEL</sequence>
<evidence type="ECO:0000313" key="3">
    <source>
        <dbReference type="EMBL" id="KZV95655.1"/>
    </source>
</evidence>
<dbReference type="PANTHER" id="PTHR48104:SF30">
    <property type="entry name" value="METACASPASE-1"/>
    <property type="match status" value="1"/>
</dbReference>
<evidence type="ECO:0000256" key="2">
    <source>
        <dbReference type="SAM" id="MobiDB-lite"/>
    </source>
</evidence>
<name>A0A165K1M4_EXIGL</name>
<dbReference type="GO" id="GO:0006508">
    <property type="term" value="P:proteolysis"/>
    <property type="evidence" value="ECO:0007669"/>
    <property type="project" value="TreeGrafter"/>
</dbReference>
<gene>
    <name evidence="3" type="ORF">EXIGLDRAFT_610291</name>
</gene>
<dbReference type="OrthoDB" id="2727133at2759"/>
<keyword evidence="4" id="KW-1185">Reference proteome</keyword>
<dbReference type="GO" id="GO:0005737">
    <property type="term" value="C:cytoplasm"/>
    <property type="evidence" value="ECO:0007669"/>
    <property type="project" value="TreeGrafter"/>
</dbReference>
<proteinExistence type="inferred from homology"/>
<dbReference type="Gene3D" id="3.40.50.1460">
    <property type="match status" value="1"/>
</dbReference>
<dbReference type="Proteomes" id="UP000077266">
    <property type="component" value="Unassembled WGS sequence"/>
</dbReference>
<evidence type="ECO:0000313" key="4">
    <source>
        <dbReference type="Proteomes" id="UP000077266"/>
    </source>
</evidence>
<protein>
    <submittedName>
        <fullName evidence="3">Uncharacterized protein</fullName>
    </submittedName>
</protein>
<dbReference type="AlphaFoldDB" id="A0A165K1M4"/>
<dbReference type="InterPro" id="IPR050452">
    <property type="entry name" value="Metacaspase"/>
</dbReference>
<comment type="similarity">
    <text evidence="1">Belongs to the peptidase C14B family.</text>
</comment>
<dbReference type="GO" id="GO:0004197">
    <property type="term" value="F:cysteine-type endopeptidase activity"/>
    <property type="evidence" value="ECO:0007669"/>
    <property type="project" value="TreeGrafter"/>
</dbReference>
<dbReference type="PANTHER" id="PTHR48104">
    <property type="entry name" value="METACASPASE-4"/>
    <property type="match status" value="1"/>
</dbReference>
<feature type="region of interest" description="Disordered" evidence="2">
    <location>
        <begin position="511"/>
        <end position="530"/>
    </location>
</feature>
<dbReference type="EMBL" id="KV425953">
    <property type="protein sequence ID" value="KZV95655.1"/>
    <property type="molecule type" value="Genomic_DNA"/>
</dbReference>
<dbReference type="InParanoid" id="A0A165K1M4"/>
<evidence type="ECO:0000256" key="1">
    <source>
        <dbReference type="ARBA" id="ARBA00009005"/>
    </source>
</evidence>
<reference evidence="3 4" key="1">
    <citation type="journal article" date="2016" name="Mol. Biol. Evol.">
        <title>Comparative Genomics of Early-Diverging Mushroom-Forming Fungi Provides Insights into the Origins of Lignocellulose Decay Capabilities.</title>
        <authorList>
            <person name="Nagy L.G."/>
            <person name="Riley R."/>
            <person name="Tritt A."/>
            <person name="Adam C."/>
            <person name="Daum C."/>
            <person name="Floudas D."/>
            <person name="Sun H."/>
            <person name="Yadav J.S."/>
            <person name="Pangilinan J."/>
            <person name="Larsson K.H."/>
            <person name="Matsuura K."/>
            <person name="Barry K."/>
            <person name="Labutti K."/>
            <person name="Kuo R."/>
            <person name="Ohm R.A."/>
            <person name="Bhattacharya S.S."/>
            <person name="Shirouzu T."/>
            <person name="Yoshinaga Y."/>
            <person name="Martin F.M."/>
            <person name="Grigoriev I.V."/>
            <person name="Hibbett D.S."/>
        </authorList>
    </citation>
    <scope>NUCLEOTIDE SEQUENCE [LARGE SCALE GENOMIC DNA]</scope>
    <source>
        <strain evidence="3 4">HHB12029</strain>
    </source>
</reference>
<accession>A0A165K1M4</accession>
<organism evidence="3 4">
    <name type="scientific">Exidia glandulosa HHB12029</name>
    <dbReference type="NCBI Taxonomy" id="1314781"/>
    <lineage>
        <taxon>Eukaryota</taxon>
        <taxon>Fungi</taxon>
        <taxon>Dikarya</taxon>
        <taxon>Basidiomycota</taxon>
        <taxon>Agaricomycotina</taxon>
        <taxon>Agaricomycetes</taxon>
        <taxon>Auriculariales</taxon>
        <taxon>Exidiaceae</taxon>
        <taxon>Exidia</taxon>
    </lineage>
</organism>